<feature type="domain" description="F-box" evidence="2">
    <location>
        <begin position="36"/>
        <end position="83"/>
    </location>
</feature>
<feature type="compositionally biased region" description="Basic and acidic residues" evidence="1">
    <location>
        <begin position="11"/>
        <end position="27"/>
    </location>
</feature>
<dbReference type="Gene3D" id="3.80.10.10">
    <property type="entry name" value="Ribonuclease Inhibitor"/>
    <property type="match status" value="1"/>
</dbReference>
<protein>
    <recommendedName>
        <fullName evidence="2">F-box domain-containing protein</fullName>
    </recommendedName>
</protein>
<dbReference type="PROSITE" id="PS50181">
    <property type="entry name" value="FBOX"/>
    <property type="match status" value="1"/>
</dbReference>
<dbReference type="InterPro" id="IPR036047">
    <property type="entry name" value="F-box-like_dom_sf"/>
</dbReference>
<sequence length="271" mass="30894">MSASSSRKRHSIADRSGSNEEKEDTVPRKRCRQPSSDPFSTLPNEVMIKIFSYLTHEELYKTARCVCTRWYVLASAPVLWKTITAQQNVPSNVLLKWLEHSPLLQELNLTGRDDVDVVTGKVSRHCRKLESLKIENTGPCKLLRSSNLCRLLTKCKQLNNLHFSGVKILSCKFFKLFSRRKHSGMKRCSYHGPVSQKQMKALIESIINSDNFEAATLVTADNRKIPIKTQSNREFVNVPVTVENIWQDVTSNSVNDFTDVDDADYEADLDE</sequence>
<comment type="caution">
    <text evidence="3">The sequence shown here is derived from an EMBL/GenBank/DDBJ whole genome shotgun (WGS) entry which is preliminary data.</text>
</comment>
<keyword evidence="4" id="KW-1185">Reference proteome</keyword>
<feature type="compositionally biased region" description="Basic residues" evidence="1">
    <location>
        <begin position="1"/>
        <end position="10"/>
    </location>
</feature>
<dbReference type="SUPFAM" id="SSF52047">
    <property type="entry name" value="RNI-like"/>
    <property type="match status" value="1"/>
</dbReference>
<gene>
    <name evidence="3" type="ORF">ACAOBT_LOCUS12371</name>
</gene>
<name>A0A9P0PAD0_ACAOB</name>
<evidence type="ECO:0000313" key="3">
    <source>
        <dbReference type="EMBL" id="CAH1976903.1"/>
    </source>
</evidence>
<evidence type="ECO:0000259" key="2">
    <source>
        <dbReference type="PROSITE" id="PS50181"/>
    </source>
</evidence>
<accession>A0A9P0PAD0</accession>
<dbReference type="Gene3D" id="1.20.1280.50">
    <property type="match status" value="1"/>
</dbReference>
<dbReference type="SUPFAM" id="SSF81383">
    <property type="entry name" value="F-box domain"/>
    <property type="match status" value="1"/>
</dbReference>
<dbReference type="EMBL" id="CAKOFQ010006852">
    <property type="protein sequence ID" value="CAH1976903.1"/>
    <property type="molecule type" value="Genomic_DNA"/>
</dbReference>
<feature type="region of interest" description="Disordered" evidence="1">
    <location>
        <begin position="1"/>
        <end position="38"/>
    </location>
</feature>
<evidence type="ECO:0000313" key="4">
    <source>
        <dbReference type="Proteomes" id="UP001152888"/>
    </source>
</evidence>
<reference evidence="3" key="1">
    <citation type="submission" date="2022-03" db="EMBL/GenBank/DDBJ databases">
        <authorList>
            <person name="Sayadi A."/>
        </authorList>
    </citation>
    <scope>NUCLEOTIDE SEQUENCE</scope>
</reference>
<proteinExistence type="predicted"/>
<organism evidence="3 4">
    <name type="scientific">Acanthoscelides obtectus</name>
    <name type="common">Bean weevil</name>
    <name type="synonym">Bruchus obtectus</name>
    <dbReference type="NCBI Taxonomy" id="200917"/>
    <lineage>
        <taxon>Eukaryota</taxon>
        <taxon>Metazoa</taxon>
        <taxon>Ecdysozoa</taxon>
        <taxon>Arthropoda</taxon>
        <taxon>Hexapoda</taxon>
        <taxon>Insecta</taxon>
        <taxon>Pterygota</taxon>
        <taxon>Neoptera</taxon>
        <taxon>Endopterygota</taxon>
        <taxon>Coleoptera</taxon>
        <taxon>Polyphaga</taxon>
        <taxon>Cucujiformia</taxon>
        <taxon>Chrysomeloidea</taxon>
        <taxon>Chrysomelidae</taxon>
        <taxon>Bruchinae</taxon>
        <taxon>Bruchini</taxon>
        <taxon>Acanthoscelides</taxon>
    </lineage>
</organism>
<dbReference type="Proteomes" id="UP001152888">
    <property type="component" value="Unassembled WGS sequence"/>
</dbReference>
<dbReference type="InterPro" id="IPR032675">
    <property type="entry name" value="LRR_dom_sf"/>
</dbReference>
<evidence type="ECO:0000256" key="1">
    <source>
        <dbReference type="SAM" id="MobiDB-lite"/>
    </source>
</evidence>
<dbReference type="InterPro" id="IPR001810">
    <property type="entry name" value="F-box_dom"/>
</dbReference>
<dbReference type="OrthoDB" id="10257471at2759"/>
<dbReference type="Pfam" id="PF12937">
    <property type="entry name" value="F-box-like"/>
    <property type="match status" value="1"/>
</dbReference>
<dbReference type="AlphaFoldDB" id="A0A9P0PAD0"/>